<evidence type="ECO:0000313" key="3">
    <source>
        <dbReference type="Proteomes" id="UP000253606"/>
    </source>
</evidence>
<dbReference type="PANTHER" id="PTHR34109:SF1">
    <property type="entry name" value="VOC DOMAIN-CONTAINING PROTEIN"/>
    <property type="match status" value="1"/>
</dbReference>
<feature type="domain" description="VOC" evidence="1">
    <location>
        <begin position="11"/>
        <end position="136"/>
    </location>
</feature>
<dbReference type="PANTHER" id="PTHR34109">
    <property type="entry name" value="BNAUNNG04460D PROTEIN-RELATED"/>
    <property type="match status" value="1"/>
</dbReference>
<accession>A0A2Z5FUM7</accession>
<proteinExistence type="predicted"/>
<organism evidence="2 3">
    <name type="scientific">Acidisarcina polymorpha</name>
    <dbReference type="NCBI Taxonomy" id="2211140"/>
    <lineage>
        <taxon>Bacteria</taxon>
        <taxon>Pseudomonadati</taxon>
        <taxon>Acidobacteriota</taxon>
        <taxon>Terriglobia</taxon>
        <taxon>Terriglobales</taxon>
        <taxon>Acidobacteriaceae</taxon>
        <taxon>Acidisarcina</taxon>
    </lineage>
</organism>
<dbReference type="SUPFAM" id="SSF54593">
    <property type="entry name" value="Glyoxalase/Bleomycin resistance protein/Dihydroxybiphenyl dioxygenase"/>
    <property type="match status" value="1"/>
</dbReference>
<dbReference type="PROSITE" id="PS51819">
    <property type="entry name" value="VOC"/>
    <property type="match status" value="1"/>
</dbReference>
<protein>
    <submittedName>
        <fullName evidence="2">Glyoxalase family protein</fullName>
    </submittedName>
</protein>
<keyword evidence="3" id="KW-1185">Reference proteome</keyword>
<dbReference type="InterPro" id="IPR004360">
    <property type="entry name" value="Glyas_Fos-R_dOase_dom"/>
</dbReference>
<name>A0A2Z5FUM7_9BACT</name>
<sequence>MTNKGSYIPSGYHNVTPYLYIDGAAEAIEFYKKALGATEVMRLPGTGGKIGHAEIQIGDSRIMLADQSEQMQAYGPKHYGGVSVSLMVYVEDVDSVFQRAVEAGATINRPLADQFYGDRTGGIIDPFGHHWYLGTHIKDVSPEEMSQGAEAMAGAGA</sequence>
<dbReference type="InterPro" id="IPR029068">
    <property type="entry name" value="Glyas_Bleomycin-R_OHBP_Dase"/>
</dbReference>
<reference evidence="2 3" key="1">
    <citation type="journal article" date="2018" name="Front. Microbiol.">
        <title>Hydrolytic Capabilities as a Key to Environmental Success: Chitinolytic and Cellulolytic Acidobacteria From Acidic Sub-arctic Soils and Boreal Peatlands.</title>
        <authorList>
            <person name="Belova S.E."/>
            <person name="Ravin N.V."/>
            <person name="Pankratov T.A."/>
            <person name="Rakitin A.L."/>
            <person name="Ivanova A.A."/>
            <person name="Beletsky A.V."/>
            <person name="Mardanov A.V."/>
            <person name="Sinninghe Damste J.S."/>
            <person name="Dedysh S.N."/>
        </authorList>
    </citation>
    <scope>NUCLEOTIDE SEQUENCE [LARGE SCALE GENOMIC DNA]</scope>
    <source>
        <strain evidence="2 3">SBC82</strain>
    </source>
</reference>
<dbReference type="Gene3D" id="3.30.720.110">
    <property type="match status" value="1"/>
</dbReference>
<evidence type="ECO:0000259" key="1">
    <source>
        <dbReference type="PROSITE" id="PS51819"/>
    </source>
</evidence>
<dbReference type="Proteomes" id="UP000253606">
    <property type="component" value="Chromosome"/>
</dbReference>
<dbReference type="Pfam" id="PF00903">
    <property type="entry name" value="Glyoxalase"/>
    <property type="match status" value="1"/>
</dbReference>
<dbReference type="CDD" id="cd07246">
    <property type="entry name" value="VOC_like"/>
    <property type="match status" value="1"/>
</dbReference>
<dbReference type="AlphaFoldDB" id="A0A2Z5FUM7"/>
<dbReference type="OrthoDB" id="9795306at2"/>
<dbReference type="InterPro" id="IPR037523">
    <property type="entry name" value="VOC_core"/>
</dbReference>
<evidence type="ECO:0000313" key="2">
    <source>
        <dbReference type="EMBL" id="AXC10450.1"/>
    </source>
</evidence>
<dbReference type="EMBL" id="CP030840">
    <property type="protein sequence ID" value="AXC10450.1"/>
    <property type="molecule type" value="Genomic_DNA"/>
</dbReference>
<dbReference type="Gene3D" id="3.30.720.120">
    <property type="match status" value="1"/>
</dbReference>
<gene>
    <name evidence="2" type="ORF">ACPOL_1099</name>
</gene>
<dbReference type="KEGG" id="abas:ACPOL_1099"/>
<dbReference type="RefSeq" id="WP_114210599.1">
    <property type="nucleotide sequence ID" value="NZ_CP030840.1"/>
</dbReference>